<dbReference type="VEuPathDB" id="VectorBase:LOC119184563"/>
<dbReference type="EMBL" id="GBBO01000001">
    <property type="protein sequence ID" value="JAC59127.1"/>
    <property type="molecule type" value="Transcribed_RNA"/>
</dbReference>
<organism evidence="2">
    <name type="scientific">Rhipicephalus microplus</name>
    <name type="common">Cattle tick</name>
    <name type="synonym">Boophilus microplus</name>
    <dbReference type="NCBI Taxonomy" id="6941"/>
    <lineage>
        <taxon>Eukaryota</taxon>
        <taxon>Metazoa</taxon>
        <taxon>Ecdysozoa</taxon>
        <taxon>Arthropoda</taxon>
        <taxon>Chelicerata</taxon>
        <taxon>Arachnida</taxon>
        <taxon>Acari</taxon>
        <taxon>Parasitiformes</taxon>
        <taxon>Ixodida</taxon>
        <taxon>Ixodoidea</taxon>
        <taxon>Ixodidae</taxon>
        <taxon>Rhipicephalinae</taxon>
        <taxon>Rhipicephalus</taxon>
        <taxon>Boophilus</taxon>
    </lineage>
</organism>
<sequence>MSIFFRIWAVNVVPNIIKSKVHRGLKGSRRNSCTCIIGCMPTMAFNTLWFWVFFLVAVAIPSLLAVEQEDAGSAQTTPRNAVWSWPIVFMHSKVIYLNLSTMEYPDIKCIKEYLKTWNRSARLLTKVMVTVFTSEEWTSNKMVYNAAAKRRPAQAFTAVNESGSTSYRVTFNYTSEYCAIIKKQNETGGDYYDACELWVNDKYLKSEPQEQELCKTIKCNSITCGSTFVN</sequence>
<name>A0A034WXP1_RHIMP</name>
<keyword evidence="1" id="KW-1133">Transmembrane helix</keyword>
<keyword evidence="1" id="KW-0472">Membrane</keyword>
<dbReference type="SMR" id="A0A034WXP1"/>
<protein>
    <submittedName>
        <fullName evidence="2 3">Lipocalin 46</fullName>
    </submittedName>
</protein>
<feature type="non-terminal residue" evidence="2">
    <location>
        <position position="230"/>
    </location>
</feature>
<accession>A0A034WXP1</accession>
<evidence type="ECO:0000313" key="2">
    <source>
        <dbReference type="EMBL" id="JAC59127.1"/>
    </source>
</evidence>
<reference evidence="2" key="1">
    <citation type="journal article" date="2014" name="PLoS ONE">
        <title>Proteomic Analysis of Cattle Tick Rhipicephalus (Boophilus) microplus Saliva: A Comparison between Partially and Fully Engorged Females.</title>
        <authorList>
            <person name="Tirloni L."/>
            <person name="Reck J."/>
            <person name="Terra R.M."/>
            <person name="Martins J.R."/>
            <person name="Mulenga A."/>
            <person name="Sherman N.E."/>
            <person name="Fox J.W."/>
            <person name="Yates J.R.III."/>
            <person name="Termignoni C."/>
            <person name="Pinto A.F."/>
            <person name="da Silva Vaz I.Jr."/>
        </authorList>
    </citation>
    <scope>NUCLEOTIDE SEQUENCE</scope>
</reference>
<feature type="transmembrane region" description="Helical" evidence="1">
    <location>
        <begin position="48"/>
        <end position="66"/>
    </location>
</feature>
<dbReference type="EMBL" id="GHWJ01009413">
    <property type="protein sequence ID" value="NOV42150.1"/>
    <property type="molecule type" value="Transcribed_RNA"/>
</dbReference>
<evidence type="ECO:0000256" key="1">
    <source>
        <dbReference type="SAM" id="Phobius"/>
    </source>
</evidence>
<dbReference type="InterPro" id="IPR012674">
    <property type="entry name" value="Calycin"/>
</dbReference>
<proteinExistence type="predicted"/>
<evidence type="ECO:0000313" key="3">
    <source>
        <dbReference type="EMBL" id="NOV42150.1"/>
    </source>
</evidence>
<reference evidence="3" key="2">
    <citation type="submission" date="2019-09" db="EMBL/GenBank/DDBJ databases">
        <title>Organ-specific transcriptomic study of the physiology of the cattle tick, Rhipicephalus microplus.</title>
        <authorList>
            <person name="Tirloni L."/>
            <person name="Braz G."/>
            <person name="Gandara A.C.P."/>
            <person name="Sabadin G.A."/>
            <person name="da Silva R.M."/>
            <person name="Guizzo M.G."/>
            <person name="Machado J.A."/>
            <person name="Costa E.P."/>
            <person name="Gomes H.F."/>
            <person name="Moraes J."/>
            <person name="Mota M.B.S."/>
            <person name="Mesquita R.D."/>
            <person name="Alvarenga P.H."/>
            <person name="Alves F."/>
            <person name="Seixas A."/>
            <person name="da Fonseca R.N."/>
            <person name="Fogaca A."/>
            <person name="Logullo C."/>
            <person name="Tanaka A."/>
            <person name="Daffre S."/>
            <person name="Termignoni C."/>
            <person name="Vaz I.S.Jr."/>
            <person name="Oliveira P.L."/>
            <person name="Ribeiro J.M."/>
        </authorList>
    </citation>
    <scope>NUCLEOTIDE SEQUENCE</scope>
    <source>
        <strain evidence="3">Porto Alegre</strain>
    </source>
</reference>
<dbReference type="Gene3D" id="2.40.128.20">
    <property type="match status" value="1"/>
</dbReference>
<keyword evidence="1" id="KW-0812">Transmembrane</keyword>
<dbReference type="OrthoDB" id="10441698at2759"/>
<dbReference type="AlphaFoldDB" id="A0A034WXP1"/>